<reference evidence="2" key="1">
    <citation type="journal article" date="2021" name="PeerJ">
        <title>Extensive microbial diversity within the chicken gut microbiome revealed by metagenomics and culture.</title>
        <authorList>
            <person name="Gilroy R."/>
            <person name="Ravi A."/>
            <person name="Getino M."/>
            <person name="Pursley I."/>
            <person name="Horton D.L."/>
            <person name="Alikhan N.F."/>
            <person name="Baker D."/>
            <person name="Gharbi K."/>
            <person name="Hall N."/>
            <person name="Watson M."/>
            <person name="Adriaenssens E.M."/>
            <person name="Foster-Nyarko E."/>
            <person name="Jarju S."/>
            <person name="Secka A."/>
            <person name="Antonio M."/>
            <person name="Oren A."/>
            <person name="Chaudhuri R.R."/>
            <person name="La Ragione R."/>
            <person name="Hildebrand F."/>
            <person name="Pallen M.J."/>
        </authorList>
    </citation>
    <scope>NUCLEOTIDE SEQUENCE</scope>
    <source>
        <strain evidence="2">ChiGjej6B6-11269</strain>
    </source>
</reference>
<dbReference type="EMBL" id="DYWI01000077">
    <property type="protein sequence ID" value="HJF65366.1"/>
    <property type="molecule type" value="Genomic_DNA"/>
</dbReference>
<evidence type="ECO:0000313" key="3">
    <source>
        <dbReference type="Proteomes" id="UP000786989"/>
    </source>
</evidence>
<evidence type="ECO:0000313" key="2">
    <source>
        <dbReference type="EMBL" id="HJF65366.1"/>
    </source>
</evidence>
<accession>A0A9D2UWT4</accession>
<reference evidence="2" key="2">
    <citation type="submission" date="2021-09" db="EMBL/GenBank/DDBJ databases">
        <authorList>
            <person name="Gilroy R."/>
        </authorList>
    </citation>
    <scope>NUCLEOTIDE SEQUENCE</scope>
    <source>
        <strain evidence="2">ChiGjej6B6-11269</strain>
    </source>
</reference>
<protein>
    <submittedName>
        <fullName evidence="2">Uncharacterized protein</fullName>
    </submittedName>
</protein>
<evidence type="ECO:0000256" key="1">
    <source>
        <dbReference type="SAM" id="MobiDB-lite"/>
    </source>
</evidence>
<dbReference type="Proteomes" id="UP000786989">
    <property type="component" value="Unassembled WGS sequence"/>
</dbReference>
<organism evidence="2 3">
    <name type="scientific">Slackia equolifaciens</name>
    <dbReference type="NCBI Taxonomy" id="498718"/>
    <lineage>
        <taxon>Bacteria</taxon>
        <taxon>Bacillati</taxon>
        <taxon>Actinomycetota</taxon>
        <taxon>Coriobacteriia</taxon>
        <taxon>Eggerthellales</taxon>
        <taxon>Eggerthellaceae</taxon>
        <taxon>Slackia</taxon>
    </lineage>
</organism>
<feature type="region of interest" description="Disordered" evidence="1">
    <location>
        <begin position="157"/>
        <end position="220"/>
    </location>
</feature>
<dbReference type="AlphaFoldDB" id="A0A9D2UWT4"/>
<sequence length="538" mass="57554">MPFTRLATPRLPHAPLDALRTPFAPMALILAFALILAATLTLSGCMGCVDVHGDPPSKREVMAYVREACPTEGFELLNVSQTGKEPAEFTYTFRSTERNLTFTARSYLRQMYFDASPLGWYEPSVSCDYVDRVHDVYNSAMEDNVISSGLYATYDADGGASQSQDGSEETAENGSGGGGLDAAGTSGADEEGMAGGQASGEARADDIATEEDDSTAGALDGVDDVLAGDAIGGRAAHSGEATPDVRMGWLFIRGEEDFDAAAQCLAQMSDLYAQETAYNDQNWLSDNPYDRVYVCYLPTFTCGMPYADTYGDVSIASFAIDGTLEEETVHQVIQQEYAQLVVDGAIDDALPSGLEETLHKSTLTTYVNGSELAYDRDAAPNDAAAAGCGLFAGSEDAYWSDALGCYAMRVDVGYVASNADGVSSVRCCVFPWFSQDGTWQAELQTSGLTGKATFSTEYVSLTGTAHVVTVQHDGEGVPLRMKHKAANGQAVDLAFDTLETTDTINSYYTVGISIEDFAALFDFSYEVDEEQGTVSFAY</sequence>
<proteinExistence type="predicted"/>
<gene>
    <name evidence="2" type="ORF">K8U77_04520</name>
</gene>
<name>A0A9D2UWT4_9ACTN</name>
<comment type="caution">
    <text evidence="2">The sequence shown here is derived from an EMBL/GenBank/DDBJ whole genome shotgun (WGS) entry which is preliminary data.</text>
</comment>